<keyword evidence="1" id="KW-0472">Membrane</keyword>
<dbReference type="EMBL" id="CAJOBA010065593">
    <property type="protein sequence ID" value="CAF4359587.1"/>
    <property type="molecule type" value="Genomic_DNA"/>
</dbReference>
<evidence type="ECO:0000313" key="2">
    <source>
        <dbReference type="EMBL" id="CAF0958796.1"/>
    </source>
</evidence>
<sequence>MPAATKLTDWKQFYPGMNTMVVEVNGSVSFHSGYYASIDLLFNNITNDESSSVKQCKTIKSSSTVKCLQRRTFTSCTPLTLPNTKPSVVIDIRILVSIIAFILSLLLVFNILVCSYINARKRRKNSNLYHGEPASPLNYVQYKPLRLPITNDQQLSTTNAKTVKDSEILIRLVQNEFIV</sequence>
<evidence type="ECO:0000313" key="5">
    <source>
        <dbReference type="EMBL" id="CAF4359587.1"/>
    </source>
</evidence>
<name>A0A814DY97_9BILA</name>
<dbReference type="EMBL" id="CAJNOK010042870">
    <property type="protein sequence ID" value="CAF1566414.1"/>
    <property type="molecule type" value="Genomic_DNA"/>
</dbReference>
<feature type="transmembrane region" description="Helical" evidence="1">
    <location>
        <begin position="94"/>
        <end position="117"/>
    </location>
</feature>
<keyword evidence="1" id="KW-1133">Transmembrane helix</keyword>
<reference evidence="2" key="1">
    <citation type="submission" date="2021-02" db="EMBL/GenBank/DDBJ databases">
        <authorList>
            <person name="Nowell W R."/>
        </authorList>
    </citation>
    <scope>NUCLEOTIDE SEQUENCE</scope>
</reference>
<evidence type="ECO:0000313" key="6">
    <source>
        <dbReference type="Proteomes" id="UP000663829"/>
    </source>
</evidence>
<keyword evidence="1" id="KW-0812">Transmembrane</keyword>
<dbReference type="Proteomes" id="UP000681722">
    <property type="component" value="Unassembled WGS sequence"/>
</dbReference>
<comment type="caution">
    <text evidence="2">The sequence shown here is derived from an EMBL/GenBank/DDBJ whole genome shotgun (WGS) entry which is preliminary data.</text>
</comment>
<evidence type="ECO:0000313" key="3">
    <source>
        <dbReference type="EMBL" id="CAF1566414.1"/>
    </source>
</evidence>
<organism evidence="2 6">
    <name type="scientific">Didymodactylos carnosus</name>
    <dbReference type="NCBI Taxonomy" id="1234261"/>
    <lineage>
        <taxon>Eukaryota</taxon>
        <taxon>Metazoa</taxon>
        <taxon>Spiralia</taxon>
        <taxon>Gnathifera</taxon>
        <taxon>Rotifera</taxon>
        <taxon>Eurotatoria</taxon>
        <taxon>Bdelloidea</taxon>
        <taxon>Philodinida</taxon>
        <taxon>Philodinidae</taxon>
        <taxon>Didymodactylos</taxon>
    </lineage>
</organism>
<keyword evidence="6" id="KW-1185">Reference proteome</keyword>
<evidence type="ECO:0000256" key="1">
    <source>
        <dbReference type="SAM" id="Phobius"/>
    </source>
</evidence>
<evidence type="ECO:0000313" key="4">
    <source>
        <dbReference type="EMBL" id="CAF3733608.1"/>
    </source>
</evidence>
<dbReference type="Proteomes" id="UP000677228">
    <property type="component" value="Unassembled WGS sequence"/>
</dbReference>
<dbReference type="AlphaFoldDB" id="A0A814DY97"/>
<gene>
    <name evidence="2" type="ORF">GPM918_LOCUS11643</name>
    <name evidence="3" type="ORF">OVA965_LOCUS40106</name>
    <name evidence="4" type="ORF">SRO942_LOCUS11644</name>
    <name evidence="5" type="ORF">TMI583_LOCUS41502</name>
</gene>
<accession>A0A814DY97</accession>
<dbReference type="EMBL" id="CAJNOQ010002446">
    <property type="protein sequence ID" value="CAF0958796.1"/>
    <property type="molecule type" value="Genomic_DNA"/>
</dbReference>
<protein>
    <submittedName>
        <fullName evidence="2">Uncharacterized protein</fullName>
    </submittedName>
</protein>
<dbReference type="EMBL" id="CAJOBC010002446">
    <property type="protein sequence ID" value="CAF3733608.1"/>
    <property type="molecule type" value="Genomic_DNA"/>
</dbReference>
<dbReference type="Proteomes" id="UP000663829">
    <property type="component" value="Unassembled WGS sequence"/>
</dbReference>
<proteinExistence type="predicted"/>
<dbReference type="Proteomes" id="UP000682733">
    <property type="component" value="Unassembled WGS sequence"/>
</dbReference>